<dbReference type="CDD" id="cd07377">
    <property type="entry name" value="WHTH_GntR"/>
    <property type="match status" value="1"/>
</dbReference>
<keyword evidence="3" id="KW-0804">Transcription</keyword>
<name>A0ABY4H488_9BACI</name>
<evidence type="ECO:0000256" key="3">
    <source>
        <dbReference type="ARBA" id="ARBA00023163"/>
    </source>
</evidence>
<dbReference type="InterPro" id="IPR008920">
    <property type="entry name" value="TF_FadR/GntR_C"/>
</dbReference>
<dbReference type="SMART" id="SM00895">
    <property type="entry name" value="FCD"/>
    <property type="match status" value="1"/>
</dbReference>
<evidence type="ECO:0000259" key="4">
    <source>
        <dbReference type="PROSITE" id="PS50949"/>
    </source>
</evidence>
<dbReference type="PROSITE" id="PS50949">
    <property type="entry name" value="HTH_GNTR"/>
    <property type="match status" value="1"/>
</dbReference>
<dbReference type="Pfam" id="PF00392">
    <property type="entry name" value="GntR"/>
    <property type="match status" value="1"/>
</dbReference>
<dbReference type="InterPro" id="IPR036388">
    <property type="entry name" value="WH-like_DNA-bd_sf"/>
</dbReference>
<dbReference type="InterPro" id="IPR036390">
    <property type="entry name" value="WH_DNA-bd_sf"/>
</dbReference>
<dbReference type="InterPro" id="IPR000524">
    <property type="entry name" value="Tscrpt_reg_HTH_GntR"/>
</dbReference>
<dbReference type="InterPro" id="IPR011711">
    <property type="entry name" value="GntR_C"/>
</dbReference>
<reference evidence="5 6" key="1">
    <citation type="submission" date="2022-04" db="EMBL/GenBank/DDBJ databases">
        <title>Halobacillus sp. isolated from saltern.</title>
        <authorList>
            <person name="Won M."/>
            <person name="Lee C.-M."/>
            <person name="Woen H.-Y."/>
            <person name="Kwon S.-W."/>
        </authorList>
    </citation>
    <scope>NUCLEOTIDE SEQUENCE [LARGE SCALE GENOMIC DNA]</scope>
    <source>
        <strain evidence="5 6">SSTM10-2</strain>
    </source>
</reference>
<gene>
    <name evidence="5" type="ORF">MUO14_09390</name>
</gene>
<keyword evidence="2" id="KW-0238">DNA-binding</keyword>
<dbReference type="Proteomes" id="UP000831880">
    <property type="component" value="Chromosome"/>
</dbReference>
<evidence type="ECO:0000313" key="6">
    <source>
        <dbReference type="Proteomes" id="UP000831880"/>
    </source>
</evidence>
<dbReference type="EMBL" id="CP095074">
    <property type="protein sequence ID" value="UOQ95116.1"/>
    <property type="molecule type" value="Genomic_DNA"/>
</dbReference>
<protein>
    <submittedName>
        <fullName evidence="5">GntR family transcriptional regulator</fullName>
    </submittedName>
</protein>
<keyword evidence="1" id="KW-0805">Transcription regulation</keyword>
<organism evidence="5 6">
    <name type="scientific">Halobacillus shinanisalinarum</name>
    <dbReference type="NCBI Taxonomy" id="2932258"/>
    <lineage>
        <taxon>Bacteria</taxon>
        <taxon>Bacillati</taxon>
        <taxon>Bacillota</taxon>
        <taxon>Bacilli</taxon>
        <taxon>Bacillales</taxon>
        <taxon>Bacillaceae</taxon>
        <taxon>Halobacillus</taxon>
    </lineage>
</organism>
<evidence type="ECO:0000313" key="5">
    <source>
        <dbReference type="EMBL" id="UOQ95116.1"/>
    </source>
</evidence>
<evidence type="ECO:0000256" key="1">
    <source>
        <dbReference type="ARBA" id="ARBA00023015"/>
    </source>
</evidence>
<accession>A0ABY4H488</accession>
<proteinExistence type="predicted"/>
<sequence length="235" mass="26969">MIIFKTMENNLSRISAKDIVYKQIKEKIIKSFLEPGQPIVNKELGNELAISRTPLREALQRLEVEGLVVRNSNGTFCVSPISIKECKELFVMRSKLEGILIRDAIDNLTEEHIGHLSYLTKMVKLNARLEDYTDTENLGGKFHSAIYSISDNTTVVNIIFQLNDRINRYRHLAHKHFVDIKTSSDEHEVILNYMIKGDKVNAELEIEKHIINAMKVAIKAVENYESVNKSDRKSK</sequence>
<dbReference type="RefSeq" id="WP_244754969.1">
    <property type="nucleotide sequence ID" value="NZ_CP095074.1"/>
</dbReference>
<keyword evidence="6" id="KW-1185">Reference proteome</keyword>
<dbReference type="Gene3D" id="1.20.120.530">
    <property type="entry name" value="GntR ligand-binding domain-like"/>
    <property type="match status" value="1"/>
</dbReference>
<dbReference type="Pfam" id="PF07729">
    <property type="entry name" value="FCD"/>
    <property type="match status" value="1"/>
</dbReference>
<dbReference type="SUPFAM" id="SSF46785">
    <property type="entry name" value="Winged helix' DNA-binding domain"/>
    <property type="match status" value="1"/>
</dbReference>
<feature type="domain" description="HTH gntR-type" evidence="4">
    <location>
        <begin position="14"/>
        <end position="80"/>
    </location>
</feature>
<dbReference type="PANTHER" id="PTHR43537">
    <property type="entry name" value="TRANSCRIPTIONAL REGULATOR, GNTR FAMILY"/>
    <property type="match status" value="1"/>
</dbReference>
<dbReference type="SUPFAM" id="SSF48008">
    <property type="entry name" value="GntR ligand-binding domain-like"/>
    <property type="match status" value="1"/>
</dbReference>
<dbReference type="Gene3D" id="1.10.10.10">
    <property type="entry name" value="Winged helix-like DNA-binding domain superfamily/Winged helix DNA-binding domain"/>
    <property type="match status" value="1"/>
</dbReference>
<dbReference type="PANTHER" id="PTHR43537:SF5">
    <property type="entry name" value="UXU OPERON TRANSCRIPTIONAL REGULATOR"/>
    <property type="match status" value="1"/>
</dbReference>
<evidence type="ECO:0000256" key="2">
    <source>
        <dbReference type="ARBA" id="ARBA00023125"/>
    </source>
</evidence>
<dbReference type="SMART" id="SM00345">
    <property type="entry name" value="HTH_GNTR"/>
    <property type="match status" value="1"/>
</dbReference>